<keyword evidence="2" id="KW-0560">Oxidoreductase</keyword>
<keyword evidence="2" id="KW-0349">Heme</keyword>
<comment type="similarity">
    <text evidence="1 2">Belongs to the cytochrome P450 family.</text>
</comment>
<evidence type="ECO:0000313" key="3">
    <source>
        <dbReference type="EMBL" id="GAA5164765.1"/>
    </source>
</evidence>
<organism evidence="3 4">
    <name type="scientific">Pseudonocardia eucalypti</name>
    <dbReference type="NCBI Taxonomy" id="648755"/>
    <lineage>
        <taxon>Bacteria</taxon>
        <taxon>Bacillati</taxon>
        <taxon>Actinomycetota</taxon>
        <taxon>Actinomycetes</taxon>
        <taxon>Pseudonocardiales</taxon>
        <taxon>Pseudonocardiaceae</taxon>
        <taxon>Pseudonocardia</taxon>
    </lineage>
</organism>
<reference evidence="4" key="1">
    <citation type="journal article" date="2019" name="Int. J. Syst. Evol. Microbiol.">
        <title>The Global Catalogue of Microorganisms (GCM) 10K type strain sequencing project: providing services to taxonomists for standard genome sequencing and annotation.</title>
        <authorList>
            <consortium name="The Broad Institute Genomics Platform"/>
            <consortium name="The Broad Institute Genome Sequencing Center for Infectious Disease"/>
            <person name="Wu L."/>
            <person name="Ma J."/>
        </authorList>
    </citation>
    <scope>NUCLEOTIDE SEQUENCE [LARGE SCALE GENOMIC DNA]</scope>
    <source>
        <strain evidence="4">JCM 18303</strain>
    </source>
</reference>
<accession>A0ABP9QN71</accession>
<dbReference type="SUPFAM" id="SSF48264">
    <property type="entry name" value="Cytochrome P450"/>
    <property type="match status" value="1"/>
</dbReference>
<dbReference type="RefSeq" id="WP_185062470.1">
    <property type="nucleotide sequence ID" value="NZ_BAABJP010000030.1"/>
</dbReference>
<sequence>MPGIARFDPHQERVLREPYAVYEHYRRHDPVHWGEPYAPGADGCWYLFRHDHVVEFLRDRRFRRKWSPERTEERIRVAPPEQRPYLEVLDRLLLSTDPPAHRRLRTLVSKAFAQRAVEEYRPMVHRTAEELVGALPRTAEFDLVESFAAPLSGAVICAVLGAPAELGPDLREWITRFSDGLDLRKRTDTMTAAAGATAELLGYFGEQLAQRRRAPRDDLVSALLTARDQDDRLSEDELLAMVIQLVFAGHETTVQQIGATVLNLVEHRDELARVLSDPGLIANAVAESLRRTGSVHSAAARKPVEDVRIGDKLIRAGEPVIAFVASANRDPEVFGDPDRFDLDRDTSASVAFGAGIHYCLGAPLARLSTETAVGALLRRMPGLETVPGSPPRYRSNTVLPGIAALPMRGRQA</sequence>
<dbReference type="PROSITE" id="PS00086">
    <property type="entry name" value="CYTOCHROME_P450"/>
    <property type="match status" value="1"/>
</dbReference>
<dbReference type="InterPro" id="IPR036396">
    <property type="entry name" value="Cyt_P450_sf"/>
</dbReference>
<dbReference type="Proteomes" id="UP001428817">
    <property type="component" value="Unassembled WGS sequence"/>
</dbReference>
<dbReference type="Gene3D" id="1.10.630.10">
    <property type="entry name" value="Cytochrome P450"/>
    <property type="match status" value="1"/>
</dbReference>
<protein>
    <submittedName>
        <fullName evidence="3">Cytochrome P450</fullName>
    </submittedName>
</protein>
<gene>
    <name evidence="3" type="ORF">GCM10023321_53820</name>
</gene>
<dbReference type="InterPro" id="IPR017972">
    <property type="entry name" value="Cyt_P450_CS"/>
</dbReference>
<evidence type="ECO:0000313" key="4">
    <source>
        <dbReference type="Proteomes" id="UP001428817"/>
    </source>
</evidence>
<dbReference type="Pfam" id="PF00067">
    <property type="entry name" value="p450"/>
    <property type="match status" value="1"/>
</dbReference>
<comment type="caution">
    <text evidence="3">The sequence shown here is derived from an EMBL/GenBank/DDBJ whole genome shotgun (WGS) entry which is preliminary data.</text>
</comment>
<dbReference type="InterPro" id="IPR001128">
    <property type="entry name" value="Cyt_P450"/>
</dbReference>
<dbReference type="EMBL" id="BAABJP010000030">
    <property type="protein sequence ID" value="GAA5164765.1"/>
    <property type="molecule type" value="Genomic_DNA"/>
</dbReference>
<dbReference type="InterPro" id="IPR002397">
    <property type="entry name" value="Cyt_P450_B"/>
</dbReference>
<keyword evidence="2" id="KW-0408">Iron</keyword>
<proteinExistence type="inferred from homology"/>
<dbReference type="PANTHER" id="PTHR46696">
    <property type="entry name" value="P450, PUTATIVE (EUROFUNG)-RELATED"/>
    <property type="match status" value="1"/>
</dbReference>
<keyword evidence="2" id="KW-0503">Monooxygenase</keyword>
<keyword evidence="2" id="KW-0479">Metal-binding</keyword>
<evidence type="ECO:0000256" key="1">
    <source>
        <dbReference type="ARBA" id="ARBA00010617"/>
    </source>
</evidence>
<evidence type="ECO:0000256" key="2">
    <source>
        <dbReference type="RuleBase" id="RU000461"/>
    </source>
</evidence>
<dbReference type="PRINTS" id="PR00359">
    <property type="entry name" value="BP450"/>
</dbReference>
<dbReference type="CDD" id="cd20625">
    <property type="entry name" value="CYP164-like"/>
    <property type="match status" value="1"/>
</dbReference>
<keyword evidence="4" id="KW-1185">Reference proteome</keyword>
<name>A0ABP9QN71_9PSEU</name>
<dbReference type="PANTHER" id="PTHR46696:SF1">
    <property type="entry name" value="CYTOCHROME P450 YJIB-RELATED"/>
    <property type="match status" value="1"/>
</dbReference>